<dbReference type="SMART" id="SM01377">
    <property type="entry name" value="Ribosomal_L40e"/>
    <property type="match status" value="1"/>
</dbReference>
<comment type="subunit">
    <text evidence="16">Part of the 60S ribosomal subunit. Interacts with UBQLN1 (via UBA domain).</text>
</comment>
<dbReference type="GO" id="GO:0005737">
    <property type="term" value="C:cytoplasm"/>
    <property type="evidence" value="ECO:0007669"/>
    <property type="project" value="UniProtKB-SubCell"/>
</dbReference>
<accession>A0A811Y9E5</accession>
<dbReference type="Proteomes" id="UP000645828">
    <property type="component" value="Unassembled WGS sequence"/>
</dbReference>
<evidence type="ECO:0000256" key="9">
    <source>
        <dbReference type="ARBA" id="ARBA00022765"/>
    </source>
</evidence>
<evidence type="ECO:0000313" key="20">
    <source>
        <dbReference type="Proteomes" id="UP000645828"/>
    </source>
</evidence>
<dbReference type="AlphaFoldDB" id="A0A811Y9E5"/>
<comment type="subcellular location">
    <subcellularLocation>
        <location evidence="2">Cytoplasm</location>
    </subcellularLocation>
    <subcellularLocation>
        <location evidence="1">Nucleus</location>
    </subcellularLocation>
</comment>
<comment type="similarity">
    <text evidence="5">In the C-terminal section; belongs to the eukaryotic ribosomal protein eL40 family.</text>
</comment>
<dbReference type="GO" id="GO:0005634">
    <property type="term" value="C:nucleus"/>
    <property type="evidence" value="ECO:0007669"/>
    <property type="project" value="UniProtKB-SubCell"/>
</dbReference>
<name>A0A811Y9E5_NYCPR</name>
<gene>
    <name evidence="19" type="ORF">NYPRO_LOCUS6044</name>
</gene>
<keyword evidence="6" id="KW-0963">Cytoplasm</keyword>
<dbReference type="InterPro" id="IPR038587">
    <property type="entry name" value="Ribosomal_eL40_sf"/>
</dbReference>
<keyword evidence="11" id="KW-0689">Ribosomal protein</keyword>
<dbReference type="PROSITE" id="PS50053">
    <property type="entry name" value="UBIQUITIN_2"/>
    <property type="match status" value="1"/>
</dbReference>
<dbReference type="Pfam" id="PF00240">
    <property type="entry name" value="ubiquitin"/>
    <property type="match status" value="1"/>
</dbReference>
<evidence type="ECO:0000256" key="5">
    <source>
        <dbReference type="ARBA" id="ARBA00010570"/>
    </source>
</evidence>
<proteinExistence type="inferred from homology"/>
<dbReference type="InterPro" id="IPR001975">
    <property type="entry name" value="Ribosomal_eL40_dom"/>
</dbReference>
<organism evidence="19 20">
    <name type="scientific">Nyctereutes procyonoides</name>
    <name type="common">Raccoon dog</name>
    <name type="synonym">Canis procyonoides</name>
    <dbReference type="NCBI Taxonomy" id="34880"/>
    <lineage>
        <taxon>Eukaryota</taxon>
        <taxon>Metazoa</taxon>
        <taxon>Chordata</taxon>
        <taxon>Craniata</taxon>
        <taxon>Vertebrata</taxon>
        <taxon>Euteleostomi</taxon>
        <taxon>Mammalia</taxon>
        <taxon>Eutheria</taxon>
        <taxon>Laurasiatheria</taxon>
        <taxon>Carnivora</taxon>
        <taxon>Caniformia</taxon>
        <taxon>Canidae</taxon>
        <taxon>Nyctereutes</taxon>
    </lineage>
</organism>
<comment type="similarity">
    <text evidence="3">In the N-terminal section; belongs to the ubiquitin family.</text>
</comment>
<dbReference type="PRINTS" id="PR00348">
    <property type="entry name" value="UBIQUITIN"/>
</dbReference>
<feature type="domain" description="Ubiquitin-like" evidence="18">
    <location>
        <begin position="16"/>
        <end position="66"/>
    </location>
</feature>
<sequence>MAKCFGGGSLAADTEKQIFLKTLMDKTIVLEVEPSGTIKNVKATIQDKDGIPPDQQCWIFAKSTLHLVLPLRGNTIKPPLSKLAQKYKGDRMIHHNARLHPHPATCHKQCSHTNSLCPKKVLRQQGLGFQ</sequence>
<evidence type="ECO:0000259" key="18">
    <source>
        <dbReference type="PROSITE" id="PS50053"/>
    </source>
</evidence>
<evidence type="ECO:0000256" key="1">
    <source>
        <dbReference type="ARBA" id="ARBA00004123"/>
    </source>
</evidence>
<keyword evidence="9" id="KW-0013">ADP-ribosylation</keyword>
<dbReference type="SUPFAM" id="SSF54236">
    <property type="entry name" value="Ubiquitin-like"/>
    <property type="match status" value="1"/>
</dbReference>
<keyword evidence="8" id="KW-0677">Repeat</keyword>
<dbReference type="Gene3D" id="3.10.20.90">
    <property type="entry name" value="Phosphatidylinositol 3-kinase Catalytic Subunit, Chain A, domain 1"/>
    <property type="match status" value="1"/>
</dbReference>
<keyword evidence="7" id="KW-1017">Isopeptide bond</keyword>
<evidence type="ECO:0000256" key="11">
    <source>
        <dbReference type="ARBA" id="ARBA00022980"/>
    </source>
</evidence>
<dbReference type="FunFam" id="3.10.20.90:FF:000469">
    <property type="entry name" value="Polyubiquitin-C"/>
    <property type="match status" value="1"/>
</dbReference>
<dbReference type="InterPro" id="IPR019956">
    <property type="entry name" value="Ubiquitin_dom"/>
</dbReference>
<dbReference type="Gene3D" id="4.10.1060.50">
    <property type="match status" value="1"/>
</dbReference>
<dbReference type="EMBL" id="CAJHUB010000671">
    <property type="protein sequence ID" value="CAD7673249.1"/>
    <property type="molecule type" value="Genomic_DNA"/>
</dbReference>
<evidence type="ECO:0000256" key="7">
    <source>
        <dbReference type="ARBA" id="ARBA00022499"/>
    </source>
</evidence>
<evidence type="ECO:0000256" key="17">
    <source>
        <dbReference type="ARBA" id="ARBA00035298"/>
    </source>
</evidence>
<comment type="caution">
    <text evidence="19">The sequence shown here is derived from an EMBL/GenBank/DDBJ whole genome shotgun (WGS) entry which is preliminary data.</text>
</comment>
<dbReference type="InterPro" id="IPR050158">
    <property type="entry name" value="Ubiquitin_ubiquitin-like"/>
</dbReference>
<evidence type="ECO:0000256" key="15">
    <source>
        <dbReference type="ARBA" id="ARBA00032326"/>
    </source>
</evidence>
<dbReference type="Pfam" id="PF01020">
    <property type="entry name" value="Ribosomal_L40e"/>
    <property type="match status" value="1"/>
</dbReference>
<dbReference type="InterPro" id="IPR000626">
    <property type="entry name" value="Ubiquitin-like_dom"/>
</dbReference>
<keyword evidence="10" id="KW-0832">Ubl conjugation</keyword>
<keyword evidence="12" id="KW-0539">Nucleus</keyword>
<dbReference type="GO" id="GO:0006412">
    <property type="term" value="P:translation"/>
    <property type="evidence" value="ECO:0007669"/>
    <property type="project" value="InterPro"/>
</dbReference>
<evidence type="ECO:0000256" key="2">
    <source>
        <dbReference type="ARBA" id="ARBA00004496"/>
    </source>
</evidence>
<evidence type="ECO:0000256" key="10">
    <source>
        <dbReference type="ARBA" id="ARBA00022843"/>
    </source>
</evidence>
<evidence type="ECO:0000256" key="12">
    <source>
        <dbReference type="ARBA" id="ARBA00023242"/>
    </source>
</evidence>
<evidence type="ECO:0000256" key="16">
    <source>
        <dbReference type="ARBA" id="ARBA00035125"/>
    </source>
</evidence>
<evidence type="ECO:0000256" key="3">
    <source>
        <dbReference type="ARBA" id="ARBA00008373"/>
    </source>
</evidence>
<evidence type="ECO:0000256" key="14">
    <source>
        <dbReference type="ARBA" id="ARBA00029415"/>
    </source>
</evidence>
<evidence type="ECO:0000256" key="4">
    <source>
        <dbReference type="ARBA" id="ARBA00008430"/>
    </source>
</evidence>
<evidence type="ECO:0000256" key="13">
    <source>
        <dbReference type="ARBA" id="ARBA00023274"/>
    </source>
</evidence>
<dbReference type="GO" id="GO:0003735">
    <property type="term" value="F:structural constituent of ribosome"/>
    <property type="evidence" value="ECO:0007669"/>
    <property type="project" value="InterPro"/>
</dbReference>
<dbReference type="GO" id="GO:1990904">
    <property type="term" value="C:ribonucleoprotein complex"/>
    <property type="evidence" value="ECO:0007669"/>
    <property type="project" value="UniProtKB-KW"/>
</dbReference>
<comment type="similarity">
    <text evidence="4">Belongs to the ubiquitin family.</text>
</comment>
<evidence type="ECO:0000313" key="19">
    <source>
        <dbReference type="EMBL" id="CAD7673249.1"/>
    </source>
</evidence>
<dbReference type="InterPro" id="IPR029071">
    <property type="entry name" value="Ubiquitin-like_domsf"/>
</dbReference>
<dbReference type="PANTHER" id="PTHR10666">
    <property type="entry name" value="UBIQUITIN"/>
    <property type="match status" value="1"/>
</dbReference>
<reference evidence="19" key="1">
    <citation type="submission" date="2020-12" db="EMBL/GenBank/DDBJ databases">
        <authorList>
            <consortium name="Molecular Ecology Group"/>
        </authorList>
    </citation>
    <scope>NUCLEOTIDE SEQUENCE</scope>
    <source>
        <strain evidence="19">TBG_1078</strain>
    </source>
</reference>
<keyword evidence="20" id="KW-1185">Reference proteome</keyword>
<protein>
    <recommendedName>
        <fullName evidence="17">Ubiquitin-ribosomal protein eL40 fusion protein</fullName>
    </recommendedName>
    <alternativeName>
        <fullName evidence="15">Ubiquitin A-52 residue ribosomal protein fusion product 1</fullName>
    </alternativeName>
</protein>
<comment type="function">
    <text evidence="14">Component of the 60S subunit of the ribosome. Ribosomal protein L40 is essential for translation of a subset of cellular transcripts, and especially for cap-dependent translation of vesicular stomatitis virus mRNAs.</text>
</comment>
<dbReference type="GO" id="GO:0005840">
    <property type="term" value="C:ribosome"/>
    <property type="evidence" value="ECO:0007669"/>
    <property type="project" value="UniProtKB-KW"/>
</dbReference>
<keyword evidence="13" id="KW-0687">Ribonucleoprotein</keyword>
<evidence type="ECO:0000256" key="8">
    <source>
        <dbReference type="ARBA" id="ARBA00022737"/>
    </source>
</evidence>
<evidence type="ECO:0000256" key="6">
    <source>
        <dbReference type="ARBA" id="ARBA00022490"/>
    </source>
</evidence>